<evidence type="ECO:0000256" key="1">
    <source>
        <dbReference type="SAM" id="MobiDB-lite"/>
    </source>
</evidence>
<feature type="region of interest" description="Disordered" evidence="1">
    <location>
        <begin position="267"/>
        <end position="305"/>
    </location>
</feature>
<reference evidence="2" key="1">
    <citation type="submission" date="2021-02" db="EMBL/GenBank/DDBJ databases">
        <authorList>
            <person name="Dougan E. K."/>
            <person name="Rhodes N."/>
            <person name="Thang M."/>
            <person name="Chan C."/>
        </authorList>
    </citation>
    <scope>NUCLEOTIDE SEQUENCE</scope>
</reference>
<dbReference type="OrthoDB" id="445007at2759"/>
<dbReference type="Proteomes" id="UP000649617">
    <property type="component" value="Unassembled WGS sequence"/>
</dbReference>
<keyword evidence="3" id="KW-1185">Reference proteome</keyword>
<dbReference type="Gene3D" id="2.60.120.620">
    <property type="entry name" value="q2cbj1_9rhob like domain"/>
    <property type="match status" value="1"/>
</dbReference>
<comment type="caution">
    <text evidence="2">The sequence shown here is derived from an EMBL/GenBank/DDBJ whole genome shotgun (WGS) entry which is preliminary data.</text>
</comment>
<evidence type="ECO:0000313" key="2">
    <source>
        <dbReference type="EMBL" id="CAE7245680.1"/>
    </source>
</evidence>
<evidence type="ECO:0000313" key="3">
    <source>
        <dbReference type="Proteomes" id="UP000649617"/>
    </source>
</evidence>
<dbReference type="PANTHER" id="PTHR31630">
    <property type="entry name" value="PHYTANOYL-COA DIOXYGENASE-RELATED-RELATED"/>
    <property type="match status" value="1"/>
</dbReference>
<protein>
    <recommendedName>
        <fullName evidence="4">Phytanoyl-CoA dioxygenase</fullName>
    </recommendedName>
</protein>
<dbReference type="InterPro" id="IPR008775">
    <property type="entry name" value="Phytyl_CoA_dOase-like"/>
</dbReference>
<gene>
    <name evidence="2" type="ORF">SPIL2461_LOCUS4477</name>
</gene>
<accession>A0A812LK93</accession>
<feature type="compositionally biased region" description="Polar residues" evidence="1">
    <location>
        <begin position="295"/>
        <end position="305"/>
    </location>
</feature>
<sequence length="305" mass="34000">MDALYRFPAEDARWQQHLHEEGFVVLAGVLSPEEVDVGKDLLWTDLEAAYGISRESPESWKKWPLSKTGLNTMITQDPGAWYVRACPGIKNAFAEIWQSSELIVSMDALIIWRPWWLDATWLPCTEGLHLDQNPFSKPDLETVQGMVPLMHVTAATGGLEVVPRSHTAEAKAQLCQDFPHLRSCGDWCPLFRRYEDAMLLHAEPGDLVLWDSRTIHGGRVGNGHIGQVDAVPQTVNLARLSVTVAMVPRERAAPEVLEARRQGFMKGRTFNHSPHEAGSSSGTLASRSQKHHSLTELSESQLALL</sequence>
<proteinExistence type="predicted"/>
<organism evidence="2 3">
    <name type="scientific">Symbiodinium pilosum</name>
    <name type="common">Dinoflagellate</name>
    <dbReference type="NCBI Taxonomy" id="2952"/>
    <lineage>
        <taxon>Eukaryota</taxon>
        <taxon>Sar</taxon>
        <taxon>Alveolata</taxon>
        <taxon>Dinophyceae</taxon>
        <taxon>Suessiales</taxon>
        <taxon>Symbiodiniaceae</taxon>
        <taxon>Symbiodinium</taxon>
    </lineage>
</organism>
<dbReference type="AlphaFoldDB" id="A0A812LK93"/>
<dbReference type="EMBL" id="CAJNIZ010005914">
    <property type="protein sequence ID" value="CAE7245680.1"/>
    <property type="molecule type" value="Genomic_DNA"/>
</dbReference>
<name>A0A812LK93_SYMPI</name>
<dbReference type="SUPFAM" id="SSF51197">
    <property type="entry name" value="Clavaminate synthase-like"/>
    <property type="match status" value="1"/>
</dbReference>
<dbReference type="PANTHER" id="PTHR31630:SF6">
    <property type="entry name" value="PHYTANOYL-COA DIOXYGENASE-RELATED"/>
    <property type="match status" value="1"/>
</dbReference>
<dbReference type="Pfam" id="PF05721">
    <property type="entry name" value="PhyH"/>
    <property type="match status" value="1"/>
</dbReference>
<feature type="compositionally biased region" description="Polar residues" evidence="1">
    <location>
        <begin position="278"/>
        <end position="287"/>
    </location>
</feature>
<evidence type="ECO:0008006" key="4">
    <source>
        <dbReference type="Google" id="ProtNLM"/>
    </source>
</evidence>